<dbReference type="AlphaFoldDB" id="A0AAN7CIS8"/>
<dbReference type="Proteomes" id="UP001303760">
    <property type="component" value="Unassembled WGS sequence"/>
</dbReference>
<protein>
    <submittedName>
        <fullName evidence="2">Uncharacterized protein</fullName>
    </submittedName>
</protein>
<keyword evidence="3" id="KW-1185">Reference proteome</keyword>
<reference evidence="2" key="1">
    <citation type="journal article" date="2023" name="Mol. Phylogenet. Evol.">
        <title>Genome-scale phylogeny and comparative genomics of the fungal order Sordariales.</title>
        <authorList>
            <person name="Hensen N."/>
            <person name="Bonometti L."/>
            <person name="Westerberg I."/>
            <person name="Brannstrom I.O."/>
            <person name="Guillou S."/>
            <person name="Cros-Aarteil S."/>
            <person name="Calhoun S."/>
            <person name="Haridas S."/>
            <person name="Kuo A."/>
            <person name="Mondo S."/>
            <person name="Pangilinan J."/>
            <person name="Riley R."/>
            <person name="LaButti K."/>
            <person name="Andreopoulos B."/>
            <person name="Lipzen A."/>
            <person name="Chen C."/>
            <person name="Yan M."/>
            <person name="Daum C."/>
            <person name="Ng V."/>
            <person name="Clum A."/>
            <person name="Steindorff A."/>
            <person name="Ohm R.A."/>
            <person name="Martin F."/>
            <person name="Silar P."/>
            <person name="Natvig D.O."/>
            <person name="Lalanne C."/>
            <person name="Gautier V."/>
            <person name="Ament-Velasquez S.L."/>
            <person name="Kruys A."/>
            <person name="Hutchinson M.I."/>
            <person name="Powell A.J."/>
            <person name="Barry K."/>
            <person name="Miller A.N."/>
            <person name="Grigoriev I.V."/>
            <person name="Debuchy R."/>
            <person name="Gladieux P."/>
            <person name="Hiltunen Thoren M."/>
            <person name="Johannesson H."/>
        </authorList>
    </citation>
    <scope>NUCLEOTIDE SEQUENCE</scope>
    <source>
        <strain evidence="2">CBS 532.94</strain>
    </source>
</reference>
<evidence type="ECO:0000313" key="2">
    <source>
        <dbReference type="EMBL" id="KAK4242082.1"/>
    </source>
</evidence>
<accession>A0AAN7CIS8</accession>
<name>A0AAN7CIS8_9PEZI</name>
<sequence length="286" mass="32714">MGSNINPDEIQDFLRGYRNPAYGSGQVPYFGYADEPRWYPPVTGDEVPDDVSSSQFQFDDARTEYTTSTVKSPAYTVNTRRSAATSSIFSRDDGLSSVGRHSAPSVGAPQMTWMQQFGNPVTAPPRAHQILWCEFSGLMGCQTIFGLDDEAGWIEHHAAHLNDLFPQRLMCWFCDDVKFVAEKPADGLANFVQRMQHIRGHIWDDHSLTSERTRPDFHIIKHLYDNGLLSEERYNWAMAYDESPYQLPGSHSHPSPAQRPKKTTIIERGQPHDLQKEKREQRRKRK</sequence>
<dbReference type="EMBL" id="MU860012">
    <property type="protein sequence ID" value="KAK4242082.1"/>
    <property type="molecule type" value="Genomic_DNA"/>
</dbReference>
<feature type="compositionally biased region" description="Basic and acidic residues" evidence="1">
    <location>
        <begin position="269"/>
        <end position="280"/>
    </location>
</feature>
<gene>
    <name evidence="2" type="ORF">C8A03DRAFT_11636</name>
</gene>
<evidence type="ECO:0000313" key="3">
    <source>
        <dbReference type="Proteomes" id="UP001303760"/>
    </source>
</evidence>
<evidence type="ECO:0000256" key="1">
    <source>
        <dbReference type="SAM" id="MobiDB-lite"/>
    </source>
</evidence>
<feature type="region of interest" description="Disordered" evidence="1">
    <location>
        <begin position="245"/>
        <end position="286"/>
    </location>
</feature>
<comment type="caution">
    <text evidence="2">The sequence shown here is derived from an EMBL/GenBank/DDBJ whole genome shotgun (WGS) entry which is preliminary data.</text>
</comment>
<reference evidence="2" key="2">
    <citation type="submission" date="2023-05" db="EMBL/GenBank/DDBJ databases">
        <authorList>
            <consortium name="Lawrence Berkeley National Laboratory"/>
            <person name="Steindorff A."/>
            <person name="Hensen N."/>
            <person name="Bonometti L."/>
            <person name="Westerberg I."/>
            <person name="Brannstrom I.O."/>
            <person name="Guillou S."/>
            <person name="Cros-Aarteil S."/>
            <person name="Calhoun S."/>
            <person name="Haridas S."/>
            <person name="Kuo A."/>
            <person name="Mondo S."/>
            <person name="Pangilinan J."/>
            <person name="Riley R."/>
            <person name="Labutti K."/>
            <person name="Andreopoulos B."/>
            <person name="Lipzen A."/>
            <person name="Chen C."/>
            <person name="Yanf M."/>
            <person name="Daum C."/>
            <person name="Ng V."/>
            <person name="Clum A."/>
            <person name="Ohm R."/>
            <person name="Martin F."/>
            <person name="Silar P."/>
            <person name="Natvig D."/>
            <person name="Lalanne C."/>
            <person name="Gautier V."/>
            <person name="Ament-Velasquez S.L."/>
            <person name="Kruys A."/>
            <person name="Hutchinson M.I."/>
            <person name="Powell A.J."/>
            <person name="Barry K."/>
            <person name="Miller A.N."/>
            <person name="Grigoriev I.V."/>
            <person name="Debuchy R."/>
            <person name="Gladieux P."/>
            <person name="Thoren M.H."/>
            <person name="Johannesson H."/>
        </authorList>
    </citation>
    <scope>NUCLEOTIDE SEQUENCE</scope>
    <source>
        <strain evidence="2">CBS 532.94</strain>
    </source>
</reference>
<proteinExistence type="predicted"/>
<organism evidence="2 3">
    <name type="scientific">Achaetomium macrosporum</name>
    <dbReference type="NCBI Taxonomy" id="79813"/>
    <lineage>
        <taxon>Eukaryota</taxon>
        <taxon>Fungi</taxon>
        <taxon>Dikarya</taxon>
        <taxon>Ascomycota</taxon>
        <taxon>Pezizomycotina</taxon>
        <taxon>Sordariomycetes</taxon>
        <taxon>Sordariomycetidae</taxon>
        <taxon>Sordariales</taxon>
        <taxon>Chaetomiaceae</taxon>
        <taxon>Achaetomium</taxon>
    </lineage>
</organism>